<accession>A0A0C2CUV4</accession>
<sequence length="77" mass="8521">MSLNQIGAELKLPVSNSTVWRAPHRNGNVIGRSSIWMDLTAWKAAPTICERTPPPSVATFLEADHSWFEVTFLPGTN</sequence>
<evidence type="ECO:0000313" key="3">
    <source>
        <dbReference type="Proteomes" id="UP000054047"/>
    </source>
</evidence>
<dbReference type="Pfam" id="PF21517">
    <property type="entry name" value="HTH_Tnp_Tc3_2_like"/>
    <property type="match status" value="1"/>
</dbReference>
<evidence type="ECO:0000313" key="2">
    <source>
        <dbReference type="EMBL" id="KIH60688.1"/>
    </source>
</evidence>
<proteinExistence type="predicted"/>
<dbReference type="Gene3D" id="1.10.10.10">
    <property type="entry name" value="Winged helix-like DNA-binding domain superfamily/Winged helix DNA-binding domain"/>
    <property type="match status" value="1"/>
</dbReference>
<evidence type="ECO:0000259" key="1">
    <source>
        <dbReference type="Pfam" id="PF21517"/>
    </source>
</evidence>
<dbReference type="InterPro" id="IPR036388">
    <property type="entry name" value="WH-like_DNA-bd_sf"/>
</dbReference>
<organism evidence="2 3">
    <name type="scientific">Ancylostoma duodenale</name>
    <dbReference type="NCBI Taxonomy" id="51022"/>
    <lineage>
        <taxon>Eukaryota</taxon>
        <taxon>Metazoa</taxon>
        <taxon>Ecdysozoa</taxon>
        <taxon>Nematoda</taxon>
        <taxon>Chromadorea</taxon>
        <taxon>Rhabditida</taxon>
        <taxon>Rhabditina</taxon>
        <taxon>Rhabditomorpha</taxon>
        <taxon>Strongyloidea</taxon>
        <taxon>Ancylostomatidae</taxon>
        <taxon>Ancylostomatinae</taxon>
        <taxon>Ancylostoma</taxon>
    </lineage>
</organism>
<dbReference type="AlphaFoldDB" id="A0A0C2CUV4"/>
<dbReference type="InterPro" id="IPR048703">
    <property type="entry name" value="Tnp_Tc3-like_HTH"/>
</dbReference>
<dbReference type="Proteomes" id="UP000054047">
    <property type="component" value="Unassembled WGS sequence"/>
</dbReference>
<reference evidence="2 3" key="1">
    <citation type="submission" date="2013-12" db="EMBL/GenBank/DDBJ databases">
        <title>Draft genome of the parsitic nematode Ancylostoma duodenale.</title>
        <authorList>
            <person name="Mitreva M."/>
        </authorList>
    </citation>
    <scope>NUCLEOTIDE SEQUENCE [LARGE SCALE GENOMIC DNA]</scope>
    <source>
        <strain evidence="2 3">Zhejiang</strain>
    </source>
</reference>
<gene>
    <name evidence="2" type="ORF">ANCDUO_09051</name>
</gene>
<name>A0A0C2CUV4_9BILA</name>
<dbReference type="EMBL" id="KN730741">
    <property type="protein sequence ID" value="KIH60688.1"/>
    <property type="molecule type" value="Genomic_DNA"/>
</dbReference>
<keyword evidence="3" id="KW-1185">Reference proteome</keyword>
<feature type="domain" description="Transposable element Tc3 transposase-like DNA-binding HTH" evidence="1">
    <location>
        <begin position="2"/>
        <end position="25"/>
    </location>
</feature>
<protein>
    <recommendedName>
        <fullName evidence="1">Transposable element Tc3 transposase-like DNA-binding HTH domain-containing protein</fullName>
    </recommendedName>
</protein>